<dbReference type="Gene3D" id="3.60.10.10">
    <property type="entry name" value="Endonuclease/exonuclease/phosphatase"/>
    <property type="match status" value="1"/>
</dbReference>
<dbReference type="SUPFAM" id="SSF56219">
    <property type="entry name" value="DNase I-like"/>
    <property type="match status" value="1"/>
</dbReference>
<feature type="non-terminal residue" evidence="1">
    <location>
        <position position="114"/>
    </location>
</feature>
<feature type="non-terminal residue" evidence="1">
    <location>
        <position position="1"/>
    </location>
</feature>
<reference evidence="1" key="1">
    <citation type="journal article" date="2010" name="Nature">
        <title>The sequence and de novo assembly of the giant panda genome.</title>
        <authorList>
            <person name="Li R."/>
            <person name="Fan W."/>
            <person name="Tian G."/>
            <person name="Zhu H."/>
            <person name="He L."/>
            <person name="Cai J."/>
            <person name="Huang Q."/>
            <person name="Cai Q."/>
            <person name="Li B."/>
            <person name="Bai Y."/>
            <person name="Zhang Z."/>
            <person name="Zhang Y."/>
            <person name="Wang W."/>
            <person name="Li J."/>
            <person name="Wei F."/>
            <person name="Li H."/>
            <person name="Jian M."/>
            <person name="Li J."/>
            <person name="Zhang Z."/>
            <person name="Nielsen R."/>
            <person name="Li D."/>
            <person name="Gu W."/>
            <person name="Yang Z."/>
            <person name="Xuan Z."/>
            <person name="Ryder O.A."/>
            <person name="Leung F.C."/>
            <person name="Zhou Y."/>
            <person name="Cao J."/>
            <person name="Sun X."/>
            <person name="Fu Y."/>
            <person name="Fang X."/>
            <person name="Guo X."/>
            <person name="Wang B."/>
            <person name="Hou R."/>
            <person name="Shen F."/>
            <person name="Mu B."/>
            <person name="Ni P."/>
            <person name="Lin R."/>
            <person name="Qian W."/>
            <person name="Wang G."/>
            <person name="Yu C."/>
            <person name="Nie W."/>
            <person name="Wang J."/>
            <person name="Wu Z."/>
            <person name="Liang H."/>
            <person name="Min J."/>
            <person name="Wu Q."/>
            <person name="Cheng S."/>
            <person name="Ruan J."/>
            <person name="Wang M."/>
            <person name="Shi Z."/>
            <person name="Wen M."/>
            <person name="Liu B."/>
            <person name="Ren X."/>
            <person name="Zheng H."/>
            <person name="Dong D."/>
            <person name="Cook K."/>
            <person name="Shan G."/>
            <person name="Zhang H."/>
            <person name="Kosiol C."/>
            <person name="Xie X."/>
            <person name="Lu Z."/>
            <person name="Zheng H."/>
            <person name="Li Y."/>
            <person name="Steiner C.C."/>
            <person name="Lam T.T."/>
            <person name="Lin S."/>
            <person name="Zhang Q."/>
            <person name="Li G."/>
            <person name="Tian J."/>
            <person name="Gong T."/>
            <person name="Liu H."/>
            <person name="Zhang D."/>
            <person name="Fang L."/>
            <person name="Ye C."/>
            <person name="Zhang J."/>
            <person name="Hu W."/>
            <person name="Xu A."/>
            <person name="Ren Y."/>
            <person name="Zhang G."/>
            <person name="Bruford M.W."/>
            <person name="Li Q."/>
            <person name="Ma L."/>
            <person name="Guo Y."/>
            <person name="An N."/>
            <person name="Hu Y."/>
            <person name="Zheng Y."/>
            <person name="Shi Y."/>
            <person name="Li Z."/>
            <person name="Liu Q."/>
            <person name="Chen Y."/>
            <person name="Zhao J."/>
            <person name="Qu N."/>
            <person name="Zhao S."/>
            <person name="Tian F."/>
            <person name="Wang X."/>
            <person name="Wang H."/>
            <person name="Xu L."/>
            <person name="Liu X."/>
            <person name="Vinar T."/>
            <person name="Wang Y."/>
            <person name="Lam T.W."/>
            <person name="Yiu S.M."/>
            <person name="Liu S."/>
            <person name="Zhang H."/>
            <person name="Li D."/>
            <person name="Huang Y."/>
            <person name="Wang X."/>
            <person name="Yang G."/>
            <person name="Jiang Z."/>
            <person name="Wang J."/>
            <person name="Qin N."/>
            <person name="Li L."/>
            <person name="Li J."/>
            <person name="Bolund L."/>
            <person name="Kristiansen K."/>
            <person name="Wong G.K."/>
            <person name="Olson M."/>
            <person name="Zhang X."/>
            <person name="Li S."/>
            <person name="Yang H."/>
            <person name="Wang J."/>
            <person name="Wang J."/>
        </authorList>
    </citation>
    <scope>NUCLEOTIDE SEQUENCE [LARGE SCALE GENOMIC DNA]</scope>
</reference>
<gene>
    <name evidence="1" type="ORF">PANDA_006640</name>
</gene>
<accession>D2H8Q4</accession>
<dbReference type="EMBL" id="GL192582">
    <property type="protein sequence ID" value="EFB17243.1"/>
    <property type="molecule type" value="Genomic_DNA"/>
</dbReference>
<evidence type="ECO:0008006" key="2">
    <source>
        <dbReference type="Google" id="ProtNLM"/>
    </source>
</evidence>
<proteinExistence type="predicted"/>
<dbReference type="InParanoid" id="D2H8Q4"/>
<protein>
    <recommendedName>
        <fullName evidence="2">Endonuclease/exonuclease/phosphatase domain-containing protein</fullName>
    </recommendedName>
</protein>
<organism evidence="1">
    <name type="scientific">Ailuropoda melanoleuca</name>
    <name type="common">Giant panda</name>
    <dbReference type="NCBI Taxonomy" id="9646"/>
    <lineage>
        <taxon>Eukaryota</taxon>
        <taxon>Metazoa</taxon>
        <taxon>Chordata</taxon>
        <taxon>Craniata</taxon>
        <taxon>Vertebrata</taxon>
        <taxon>Euteleostomi</taxon>
        <taxon>Mammalia</taxon>
        <taxon>Eutheria</taxon>
        <taxon>Laurasiatheria</taxon>
        <taxon>Carnivora</taxon>
        <taxon>Caniformia</taxon>
        <taxon>Ursidae</taxon>
        <taxon>Ailuropoda</taxon>
    </lineage>
</organism>
<dbReference type="InterPro" id="IPR036691">
    <property type="entry name" value="Endo/exonu/phosph_ase_sf"/>
</dbReference>
<sequence>FNIPFTSMDRSSEQVIKKETVALNDTLDHVDLTDMFGTFHPKTAENTFFSSTHGTFSKRDHILGYKASLKKFKKIYLIPCIFSDHNAMKLEISHKKKSGKNTNTWRLHNVLLNN</sequence>
<dbReference type="AlphaFoldDB" id="D2H8Q4"/>
<evidence type="ECO:0000313" key="1">
    <source>
        <dbReference type="EMBL" id="EFB17243.1"/>
    </source>
</evidence>
<name>D2H8Q4_AILME</name>